<evidence type="ECO:0000313" key="2">
    <source>
        <dbReference type="Proteomes" id="UP001596050"/>
    </source>
</evidence>
<proteinExistence type="predicted"/>
<keyword evidence="2" id="KW-1185">Reference proteome</keyword>
<name>A0ABW0L6F3_9BURK</name>
<dbReference type="EMBL" id="JBHSMU010000010">
    <property type="protein sequence ID" value="MFC5460372.1"/>
    <property type="molecule type" value="Genomic_DNA"/>
</dbReference>
<organism evidence="1 2">
    <name type="scientific">Massilia niabensis</name>
    <dbReference type="NCBI Taxonomy" id="544910"/>
    <lineage>
        <taxon>Bacteria</taxon>
        <taxon>Pseudomonadati</taxon>
        <taxon>Pseudomonadota</taxon>
        <taxon>Betaproteobacteria</taxon>
        <taxon>Burkholderiales</taxon>
        <taxon>Oxalobacteraceae</taxon>
        <taxon>Telluria group</taxon>
        <taxon>Massilia</taxon>
    </lineage>
</organism>
<comment type="caution">
    <text evidence="1">The sequence shown here is derived from an EMBL/GenBank/DDBJ whole genome shotgun (WGS) entry which is preliminary data.</text>
</comment>
<dbReference type="RefSeq" id="WP_379783177.1">
    <property type="nucleotide sequence ID" value="NZ_JBHSMU010000010.1"/>
</dbReference>
<dbReference type="Proteomes" id="UP001596050">
    <property type="component" value="Unassembled WGS sequence"/>
</dbReference>
<sequence length="93" mass="10096">MKTLIITDLARTEELDRSAMTLVRGGFKMGTPGYPHGDVSYAPKFDSSITATQNLAQMQEVMLATANGSAFVHGVHVNSDVDQDGQNKIVRRS</sequence>
<gene>
    <name evidence="1" type="ORF">ACFPN5_11205</name>
</gene>
<evidence type="ECO:0000313" key="1">
    <source>
        <dbReference type="EMBL" id="MFC5460372.1"/>
    </source>
</evidence>
<protein>
    <submittedName>
        <fullName evidence="1">Uncharacterized protein</fullName>
    </submittedName>
</protein>
<accession>A0ABW0L6F3</accession>
<reference evidence="2" key="1">
    <citation type="journal article" date="2019" name="Int. J. Syst. Evol. Microbiol.">
        <title>The Global Catalogue of Microorganisms (GCM) 10K type strain sequencing project: providing services to taxonomists for standard genome sequencing and annotation.</title>
        <authorList>
            <consortium name="The Broad Institute Genomics Platform"/>
            <consortium name="The Broad Institute Genome Sequencing Center for Infectious Disease"/>
            <person name="Wu L."/>
            <person name="Ma J."/>
        </authorList>
    </citation>
    <scope>NUCLEOTIDE SEQUENCE [LARGE SCALE GENOMIC DNA]</scope>
    <source>
        <strain evidence="2">KACC 12649</strain>
    </source>
</reference>